<dbReference type="InterPro" id="IPR050407">
    <property type="entry name" value="Geranylgeranyl_reductase"/>
</dbReference>
<dbReference type="RefSeq" id="WP_379947575.1">
    <property type="nucleotide sequence ID" value="NZ_JBHMAF010000008.1"/>
</dbReference>
<dbReference type="Pfam" id="PF01494">
    <property type="entry name" value="FAD_binding_3"/>
    <property type="match status" value="1"/>
</dbReference>
<dbReference type="Gene3D" id="3.50.50.60">
    <property type="entry name" value="FAD/NAD(P)-binding domain"/>
    <property type="match status" value="1"/>
</dbReference>
<dbReference type="PRINTS" id="PR00420">
    <property type="entry name" value="RNGMNOXGNASE"/>
</dbReference>
<dbReference type="InterPro" id="IPR036188">
    <property type="entry name" value="FAD/NAD-bd_sf"/>
</dbReference>
<dbReference type="SUPFAM" id="SSF51905">
    <property type="entry name" value="FAD/NAD(P)-binding domain"/>
    <property type="match status" value="1"/>
</dbReference>
<evidence type="ECO:0000259" key="1">
    <source>
        <dbReference type="Pfam" id="PF01494"/>
    </source>
</evidence>
<dbReference type="PANTHER" id="PTHR42685:SF22">
    <property type="entry name" value="CONDITIONED MEDIUM FACTOR RECEPTOR 1"/>
    <property type="match status" value="1"/>
</dbReference>
<dbReference type="Proteomes" id="UP001589609">
    <property type="component" value="Unassembled WGS sequence"/>
</dbReference>
<evidence type="ECO:0000313" key="2">
    <source>
        <dbReference type="EMBL" id="MFB9757271.1"/>
    </source>
</evidence>
<dbReference type="EC" id="1.-.-.-" evidence="2"/>
<organism evidence="2 3">
    <name type="scientific">Ectobacillus funiculus</name>
    <dbReference type="NCBI Taxonomy" id="137993"/>
    <lineage>
        <taxon>Bacteria</taxon>
        <taxon>Bacillati</taxon>
        <taxon>Bacillota</taxon>
        <taxon>Bacilli</taxon>
        <taxon>Bacillales</taxon>
        <taxon>Bacillaceae</taxon>
        <taxon>Ectobacillus</taxon>
    </lineage>
</organism>
<proteinExistence type="predicted"/>
<accession>A0ABV5WA58</accession>
<keyword evidence="2" id="KW-0560">Oxidoreductase</keyword>
<dbReference type="EMBL" id="JBHMAF010000008">
    <property type="protein sequence ID" value="MFB9757271.1"/>
    <property type="molecule type" value="Genomic_DNA"/>
</dbReference>
<evidence type="ECO:0000313" key="3">
    <source>
        <dbReference type="Proteomes" id="UP001589609"/>
    </source>
</evidence>
<dbReference type="InterPro" id="IPR002938">
    <property type="entry name" value="FAD-bd"/>
</dbReference>
<reference evidence="2 3" key="1">
    <citation type="submission" date="2024-09" db="EMBL/GenBank/DDBJ databases">
        <authorList>
            <person name="Sun Q."/>
            <person name="Mori K."/>
        </authorList>
    </citation>
    <scope>NUCLEOTIDE SEQUENCE [LARGE SCALE GENOMIC DNA]</scope>
    <source>
        <strain evidence="2 3">JCM 11201</strain>
    </source>
</reference>
<keyword evidence="3" id="KW-1185">Reference proteome</keyword>
<feature type="domain" description="FAD-binding" evidence="1">
    <location>
        <begin position="5"/>
        <end position="323"/>
    </location>
</feature>
<gene>
    <name evidence="2" type="ORF">ACFFMS_01710</name>
</gene>
<dbReference type="GO" id="GO:0016491">
    <property type="term" value="F:oxidoreductase activity"/>
    <property type="evidence" value="ECO:0007669"/>
    <property type="project" value="UniProtKB-KW"/>
</dbReference>
<sequence>MKQNYDVIIVGARIAGSTLAYELSKKGYDILLLERSTFPSDILSTHNFFNNSVGMLREMGVLDRLLATRTPTYKRAYIQFDQNIIDGSFPEVNGETDCLCIRRTYLDQILFEHASEHEKVTAIEGFRVTDVVSKNGRIEGVIGIDKAGNTSSYMAKLVIGADGRNSTIRRLVNSERLTSVPTDFASYVAYLDHYPQKNEICTEFYKINDKLLISFPTSDNLCVMGIMFPLEDIEWRETFRSNPVLGLRSLINTEFSNTDLPARMQDAHFVGPIRGLLGYDNDWYKGMGKGWALIGDAVSFKDPAVGQGMHDAIYESRILSEILNTHSSWDDNWEEMANTYQNLMESKMKTRFEMACQFTKNIPFSDQQHFINSMIASDSNLTQMFLGVYNYTFEPQDLENKIKELIARGLKNE</sequence>
<comment type="caution">
    <text evidence="2">The sequence shown here is derived from an EMBL/GenBank/DDBJ whole genome shotgun (WGS) entry which is preliminary data.</text>
</comment>
<protein>
    <submittedName>
        <fullName evidence="2">NAD(P)/FAD-dependent oxidoreductase</fullName>
        <ecNumber evidence="2">1.-.-.-</ecNumber>
    </submittedName>
</protein>
<name>A0ABV5WA58_9BACI</name>
<dbReference type="PANTHER" id="PTHR42685">
    <property type="entry name" value="GERANYLGERANYL DIPHOSPHATE REDUCTASE"/>
    <property type="match status" value="1"/>
</dbReference>